<dbReference type="InterPro" id="IPR051458">
    <property type="entry name" value="Cyt/Met_Dipeptidase"/>
</dbReference>
<keyword evidence="5" id="KW-1185">Reference proteome</keyword>
<dbReference type="PANTHER" id="PTHR43270:SF4">
    <property type="entry name" value="CARNOSINE DIPEPTIDASE 2, ISOFORM A"/>
    <property type="match status" value="1"/>
</dbReference>
<protein>
    <submittedName>
        <fullName evidence="4">Uncharacterized protein</fullName>
    </submittedName>
</protein>
<gene>
    <name evidence="4" type="ORF">SARC_05766</name>
</gene>
<evidence type="ECO:0000256" key="2">
    <source>
        <dbReference type="ARBA" id="ARBA00022723"/>
    </source>
</evidence>
<proteinExistence type="predicted"/>
<evidence type="ECO:0000313" key="5">
    <source>
        <dbReference type="Proteomes" id="UP000054560"/>
    </source>
</evidence>
<dbReference type="AlphaFoldDB" id="A0A0L0FYL3"/>
<evidence type="ECO:0000313" key="4">
    <source>
        <dbReference type="EMBL" id="KNC81937.1"/>
    </source>
</evidence>
<sequence length="470" mass="50848">MDAKTATQFIESNFDSCFLNPLKDFVEIPNLTPAFDENFLTNGLIMDACRYITDFADAQNIPGLTHRLHSEEGKSPMLCIVIEGTGKRNVMFYGHVDKQPHMEDGWDEGLGATKAVVRGDKLYGRGSSDDGYAPFSALLAIKTVLAQGVPLPRIVICLECEEESGSTDLIYLLDKMKSEIQVPDICICLDAGTADYDNLWLTSSLRGVVACNVRAEVVPSGQHSGILGGIIPESLSILRAILDRIDESSTGKVVSTFQTPVPSWKAKEAKELAALKGKGLYEFCNFLDGAKPMFHDDLSEMYLGNTWYAMLSVTGANGLPPTADAGNVLRAFTEFRISLRLPPNKDSAVAARELQEIIEKDPPYGAKITVSGLNHGDGYCKAEYEPWMYDSLSKAAQSNFGSKTFGTFATGGSIPFLTELSKVYPTTMIVGLGAAGADCNCHNPNENLDLPFSKKFIGALASVLADCGTV</sequence>
<dbReference type="RefSeq" id="XP_014155839.1">
    <property type="nucleotide sequence ID" value="XM_014300364.1"/>
</dbReference>
<keyword evidence="2" id="KW-0479">Metal-binding</keyword>
<dbReference type="STRING" id="667725.A0A0L0FYL3"/>
<dbReference type="InterPro" id="IPR002933">
    <property type="entry name" value="Peptidase_M20"/>
</dbReference>
<dbReference type="EMBL" id="KQ241978">
    <property type="protein sequence ID" value="KNC81937.1"/>
    <property type="molecule type" value="Genomic_DNA"/>
</dbReference>
<accession>A0A0L0FYL3</accession>
<dbReference type="Gene3D" id="3.40.630.10">
    <property type="entry name" value="Zn peptidases"/>
    <property type="match status" value="1"/>
</dbReference>
<dbReference type="eggNOG" id="KOG2276">
    <property type="taxonomic scope" value="Eukaryota"/>
</dbReference>
<organism evidence="4 5">
    <name type="scientific">Sphaeroforma arctica JP610</name>
    <dbReference type="NCBI Taxonomy" id="667725"/>
    <lineage>
        <taxon>Eukaryota</taxon>
        <taxon>Ichthyosporea</taxon>
        <taxon>Ichthyophonida</taxon>
        <taxon>Sphaeroforma</taxon>
    </lineage>
</organism>
<dbReference type="PANTHER" id="PTHR43270">
    <property type="entry name" value="BETA-ALA-HIS DIPEPTIDASE"/>
    <property type="match status" value="1"/>
</dbReference>
<name>A0A0L0FYL3_9EUKA</name>
<dbReference type="GO" id="GO:0008233">
    <property type="term" value="F:peptidase activity"/>
    <property type="evidence" value="ECO:0007669"/>
    <property type="project" value="UniProtKB-KW"/>
</dbReference>
<evidence type="ECO:0000256" key="3">
    <source>
        <dbReference type="ARBA" id="ARBA00022801"/>
    </source>
</evidence>
<dbReference type="GO" id="GO:0046872">
    <property type="term" value="F:metal ion binding"/>
    <property type="evidence" value="ECO:0007669"/>
    <property type="project" value="UniProtKB-KW"/>
</dbReference>
<dbReference type="SUPFAM" id="SSF53187">
    <property type="entry name" value="Zn-dependent exopeptidases"/>
    <property type="match status" value="1"/>
</dbReference>
<dbReference type="Gene3D" id="3.30.70.360">
    <property type="match status" value="1"/>
</dbReference>
<dbReference type="OrthoDB" id="7832001at2759"/>
<reference evidence="4 5" key="1">
    <citation type="submission" date="2011-02" db="EMBL/GenBank/DDBJ databases">
        <title>The Genome Sequence of Sphaeroforma arctica JP610.</title>
        <authorList>
            <consortium name="The Broad Institute Genome Sequencing Platform"/>
            <person name="Russ C."/>
            <person name="Cuomo C."/>
            <person name="Young S.K."/>
            <person name="Zeng Q."/>
            <person name="Gargeya S."/>
            <person name="Alvarado L."/>
            <person name="Berlin A."/>
            <person name="Chapman S.B."/>
            <person name="Chen Z."/>
            <person name="Freedman E."/>
            <person name="Gellesch M."/>
            <person name="Goldberg J."/>
            <person name="Griggs A."/>
            <person name="Gujja S."/>
            <person name="Heilman E."/>
            <person name="Heiman D."/>
            <person name="Howarth C."/>
            <person name="Mehta T."/>
            <person name="Neiman D."/>
            <person name="Pearson M."/>
            <person name="Roberts A."/>
            <person name="Saif S."/>
            <person name="Shea T."/>
            <person name="Shenoy N."/>
            <person name="Sisk P."/>
            <person name="Stolte C."/>
            <person name="Sykes S."/>
            <person name="White J."/>
            <person name="Yandava C."/>
            <person name="Burger G."/>
            <person name="Gray M.W."/>
            <person name="Holland P.W.H."/>
            <person name="King N."/>
            <person name="Lang F.B.F."/>
            <person name="Roger A.J."/>
            <person name="Ruiz-Trillo I."/>
            <person name="Haas B."/>
            <person name="Nusbaum C."/>
            <person name="Birren B."/>
        </authorList>
    </citation>
    <scope>NUCLEOTIDE SEQUENCE [LARGE SCALE GENOMIC DNA]</scope>
    <source>
        <strain evidence="4 5">JP610</strain>
    </source>
</reference>
<keyword evidence="3" id="KW-0378">Hydrolase</keyword>
<keyword evidence="1" id="KW-0645">Protease</keyword>
<dbReference type="Pfam" id="PF01546">
    <property type="entry name" value="Peptidase_M20"/>
    <property type="match status" value="1"/>
</dbReference>
<evidence type="ECO:0000256" key="1">
    <source>
        <dbReference type="ARBA" id="ARBA00022670"/>
    </source>
</evidence>
<dbReference type="GO" id="GO:0006508">
    <property type="term" value="P:proteolysis"/>
    <property type="evidence" value="ECO:0007669"/>
    <property type="project" value="UniProtKB-KW"/>
</dbReference>
<dbReference type="GeneID" id="25906270"/>
<dbReference type="Proteomes" id="UP000054560">
    <property type="component" value="Unassembled WGS sequence"/>
</dbReference>